<dbReference type="PANTHER" id="PTHR43591:SF24">
    <property type="entry name" value="2-METHOXY-6-POLYPRENYL-1,4-BENZOQUINOL METHYLASE, MITOCHONDRIAL"/>
    <property type="match status" value="1"/>
</dbReference>
<dbReference type="InterPro" id="IPR029063">
    <property type="entry name" value="SAM-dependent_MTases_sf"/>
</dbReference>
<dbReference type="CDD" id="cd02440">
    <property type="entry name" value="AdoMet_MTases"/>
    <property type="match status" value="1"/>
</dbReference>
<dbReference type="Pfam" id="PF13649">
    <property type="entry name" value="Methyltransf_25"/>
    <property type="match status" value="1"/>
</dbReference>
<name>A0A328VKM3_9CHLR</name>
<dbReference type="RefSeq" id="WP_112433758.1">
    <property type="nucleotide sequence ID" value="NZ_MCIF01000002.1"/>
</dbReference>
<protein>
    <recommendedName>
        <fullName evidence="1">Methyltransferase domain-containing protein</fullName>
    </recommendedName>
</protein>
<dbReference type="InterPro" id="IPR041698">
    <property type="entry name" value="Methyltransf_25"/>
</dbReference>
<comment type="caution">
    <text evidence="2">The sequence shown here is derived from an EMBL/GenBank/DDBJ whole genome shotgun (WGS) entry which is preliminary data.</text>
</comment>
<feature type="domain" description="Methyltransferase" evidence="1">
    <location>
        <begin position="55"/>
        <end position="153"/>
    </location>
</feature>
<sequence>MEPSTSNDEPAQSSYPIDPEQTAELARLMQQDRLVTEAMGGLFPEGQSLPPDGQVLDLACGPGGWAMQVAFTYPSVEVIGVDLSPGVIDYARAQARSRRLTNVAFAVMDIRQPLTFADASFDLINGRFLFSFMTPTAWSALLAECRRLLKPGGIIRLTETEGPLTTSPATERLFALGYAALKRAGQSFSPDGNHIGITPVLPRLLRRAGFEEVRLHASAAEWSLETPLHYAFFKDEMVALELSLPFLSKMGMGSEEELRRLYQQAVAEMQADDFCALWTWLTVWGRRPG</sequence>
<dbReference type="AlphaFoldDB" id="A0A328VKM3"/>
<evidence type="ECO:0000259" key="1">
    <source>
        <dbReference type="Pfam" id="PF13649"/>
    </source>
</evidence>
<accession>A0A328VKM3</accession>
<proteinExistence type="predicted"/>
<reference evidence="2 3" key="1">
    <citation type="submission" date="2016-08" db="EMBL/GenBank/DDBJ databases">
        <title>Analysis of Carbohydrate Active Enzymes in Thermogemmatispora T81 Reveals Carbohydrate Degradation Ability.</title>
        <authorList>
            <person name="Tomazini A."/>
            <person name="Lal S."/>
            <person name="Stott M."/>
            <person name="Henrissat B."/>
            <person name="Polikarpov I."/>
            <person name="Sparling R."/>
            <person name="Levin D.B."/>
        </authorList>
    </citation>
    <scope>NUCLEOTIDE SEQUENCE [LARGE SCALE GENOMIC DNA]</scope>
    <source>
        <strain evidence="2 3">T81</strain>
    </source>
</reference>
<dbReference type="PANTHER" id="PTHR43591">
    <property type="entry name" value="METHYLTRANSFERASE"/>
    <property type="match status" value="1"/>
</dbReference>
<dbReference type="Gene3D" id="3.40.50.150">
    <property type="entry name" value="Vaccinia Virus protein VP39"/>
    <property type="match status" value="1"/>
</dbReference>
<organism evidence="2 3">
    <name type="scientific">Thermogemmatispora tikiterensis</name>
    <dbReference type="NCBI Taxonomy" id="1825093"/>
    <lineage>
        <taxon>Bacteria</taxon>
        <taxon>Bacillati</taxon>
        <taxon>Chloroflexota</taxon>
        <taxon>Ktedonobacteria</taxon>
        <taxon>Thermogemmatisporales</taxon>
        <taxon>Thermogemmatisporaceae</taxon>
        <taxon>Thermogemmatispora</taxon>
    </lineage>
</organism>
<dbReference type="EMBL" id="MCIF01000002">
    <property type="protein sequence ID" value="RAQ98458.1"/>
    <property type="molecule type" value="Genomic_DNA"/>
</dbReference>
<gene>
    <name evidence="2" type="ORF">A4R35_23150</name>
</gene>
<dbReference type="Proteomes" id="UP000248706">
    <property type="component" value="Unassembled WGS sequence"/>
</dbReference>
<keyword evidence="3" id="KW-1185">Reference proteome</keyword>
<dbReference type="OrthoDB" id="9774345at2"/>
<dbReference type="GO" id="GO:0008168">
    <property type="term" value="F:methyltransferase activity"/>
    <property type="evidence" value="ECO:0007669"/>
    <property type="project" value="TreeGrafter"/>
</dbReference>
<evidence type="ECO:0000313" key="3">
    <source>
        <dbReference type="Proteomes" id="UP000248706"/>
    </source>
</evidence>
<evidence type="ECO:0000313" key="2">
    <source>
        <dbReference type="EMBL" id="RAQ98458.1"/>
    </source>
</evidence>
<dbReference type="SUPFAM" id="SSF53335">
    <property type="entry name" value="S-adenosyl-L-methionine-dependent methyltransferases"/>
    <property type="match status" value="1"/>
</dbReference>